<dbReference type="Pfam" id="PF24850">
    <property type="entry name" value="CC_BshC"/>
    <property type="match status" value="1"/>
</dbReference>
<dbReference type="NCBIfam" id="TIGR03998">
    <property type="entry name" value="thiol_BshC"/>
    <property type="match status" value="1"/>
</dbReference>
<dbReference type="InterPro" id="IPR011199">
    <property type="entry name" value="Bacillithiol_biosynth_BshC"/>
</dbReference>
<dbReference type="AlphaFoldDB" id="I8AHT7"/>
<evidence type="ECO:0000313" key="5">
    <source>
        <dbReference type="EMBL" id="EIT84984.1"/>
    </source>
</evidence>
<comment type="caution">
    <text evidence="5">The sequence shown here is derived from an EMBL/GenBank/DDBJ whole genome shotgun (WGS) entry which is preliminary data.</text>
</comment>
<accession>I8AHT7</accession>
<dbReference type="EMBL" id="AKKV01000027">
    <property type="protein sequence ID" value="EIT84984.1"/>
    <property type="molecule type" value="Genomic_DNA"/>
</dbReference>
<comment type="similarity">
    <text evidence="2">Belongs to the BshC family.</text>
</comment>
<evidence type="ECO:0000259" key="3">
    <source>
        <dbReference type="Pfam" id="PF10079"/>
    </source>
</evidence>
<feature type="domain" description="Bacillithiol biosynthesis BshC C-terminal coiled-coil" evidence="4">
    <location>
        <begin position="382"/>
        <end position="540"/>
    </location>
</feature>
<organism evidence="5 6">
    <name type="scientific">Fictibacillus macauensis ZFHKF-1</name>
    <dbReference type="NCBI Taxonomy" id="1196324"/>
    <lineage>
        <taxon>Bacteria</taxon>
        <taxon>Bacillati</taxon>
        <taxon>Bacillota</taxon>
        <taxon>Bacilli</taxon>
        <taxon>Bacillales</taxon>
        <taxon>Fictibacillaceae</taxon>
        <taxon>Fictibacillus</taxon>
    </lineage>
</organism>
<dbReference type="GO" id="GO:0016874">
    <property type="term" value="F:ligase activity"/>
    <property type="evidence" value="ECO:0007669"/>
    <property type="project" value="UniProtKB-UniRule"/>
</dbReference>
<proteinExistence type="inferred from homology"/>
<protein>
    <recommendedName>
        <fullName evidence="2">Putative cysteine ligase BshC</fullName>
        <ecNumber evidence="2">6.-.-.-</ecNumber>
    </recommendedName>
</protein>
<evidence type="ECO:0000259" key="4">
    <source>
        <dbReference type="Pfam" id="PF24850"/>
    </source>
</evidence>
<evidence type="ECO:0000256" key="1">
    <source>
        <dbReference type="ARBA" id="ARBA00022598"/>
    </source>
</evidence>
<gene>
    <name evidence="2" type="primary">bshC</name>
    <name evidence="5" type="ORF">A374_11820</name>
</gene>
<dbReference type="STRING" id="1196324.A374_11820"/>
<dbReference type="OrthoDB" id="9765151at2"/>
<keyword evidence="1 2" id="KW-0436">Ligase</keyword>
<keyword evidence="6" id="KW-1185">Reference proteome</keyword>
<dbReference type="HAMAP" id="MF_01867">
    <property type="entry name" value="BshC"/>
    <property type="match status" value="1"/>
</dbReference>
<dbReference type="eggNOG" id="COG4365">
    <property type="taxonomic scope" value="Bacteria"/>
</dbReference>
<dbReference type="InterPro" id="IPR055399">
    <property type="entry name" value="CC_BshC"/>
</dbReference>
<comment type="function">
    <text evidence="2">Involved in bacillithiol (BSH) biosynthesis. May catalyze the last step of the pathway, the addition of cysteine to glucosamine malate (GlcN-Mal) to generate BSH.</text>
</comment>
<sequence length="544" mass="62559">MRIDEFHLHDKNRIAASYYAEDQKTASLYDYPTFHHQSLMKRVSHLATREFQRDELVNYLSDYNFQYACSAKTLENIRKLRDPKSVAVIGGQQAGLLTGPLLTIHKCISILQFAKLQEERLGIPVVPVFWMAGEDHDYEEINHVFVESNQQTKKLALPQPSPYKTSATLMEWNGKKAVDWLETVFANFGETAYTNELMTSLKENLLHAKHVVSSFAQLLTELFGEFGLILVDSGEPGFKRLQKTMTKRLISENQKLDTAFNRGLDRLSQLGFDHPVEQQEGNAHLFFYHEKERLLLFRNGEDRFETKDGSISFTSEELLALAEERPECFSNNVVSRPLMQDFMFPVLAFVAGSGEIAYWSALKDVFSIFSFTMPPLVPRLSMTIVSQKSEKLLQDVQLPLEDVIQKGTAQAKQRWYEQNKPHDIQSIGEETIRAIQSAHAQLAQLAIEIDPSLEQLSEINVNRITKEVHYLQKKMEQKMKKQYKDPLARYDQLALALYPNNQLQERVWNVFYYMNTYGPTFVKDLASQTYAFNGLHKVVSVTTS</sequence>
<dbReference type="RefSeq" id="WP_007202444.1">
    <property type="nucleotide sequence ID" value="NZ_AKKV01000027.1"/>
</dbReference>
<feature type="domain" description="Bacillithiol biosynthesis BshC N-terminal Rossmann-like" evidence="3">
    <location>
        <begin position="1"/>
        <end position="380"/>
    </location>
</feature>
<dbReference type="Proteomes" id="UP000004080">
    <property type="component" value="Unassembled WGS sequence"/>
</dbReference>
<dbReference type="PIRSF" id="PIRSF012535">
    <property type="entry name" value="UCP012535"/>
    <property type="match status" value="1"/>
</dbReference>
<evidence type="ECO:0000313" key="6">
    <source>
        <dbReference type="Proteomes" id="UP000004080"/>
    </source>
</evidence>
<evidence type="ECO:0000256" key="2">
    <source>
        <dbReference type="HAMAP-Rule" id="MF_01867"/>
    </source>
</evidence>
<name>I8AHT7_9BACL</name>
<dbReference type="PATRIC" id="fig|1196324.3.peg.2419"/>
<dbReference type="EC" id="6.-.-.-" evidence="2"/>
<dbReference type="InterPro" id="IPR055398">
    <property type="entry name" value="Rossmann-like_BshC"/>
</dbReference>
<reference evidence="5 6" key="1">
    <citation type="journal article" date="2012" name="J. Bacteriol.">
        <title>Genome of Bacillus macauensis ZFHKF-1, a Long-Chain-Forming Bacterium.</title>
        <authorList>
            <person name="Cai L."/>
            <person name="Zhang T."/>
        </authorList>
    </citation>
    <scope>NUCLEOTIDE SEQUENCE [LARGE SCALE GENOMIC DNA]</scope>
    <source>
        <strain evidence="5 6">ZFHKF-1</strain>
    </source>
</reference>
<dbReference type="Pfam" id="PF10079">
    <property type="entry name" value="Rossmann-like_BshC"/>
    <property type="match status" value="1"/>
</dbReference>